<evidence type="ECO:0000313" key="2">
    <source>
        <dbReference type="Proteomes" id="UP001339167"/>
    </source>
</evidence>
<name>A0ABU7JJ04_9GAMM</name>
<sequence>MRLAILQNKITDIKEQWLQQGQSCPKECAAHNRIGCLTKTGSKNPATEAKACEQPTDTLWYRQECKDSIFTQIMDDAVIFHYVSPRFKVVLSSLGLFLLITTGTKVFAASPSVEQAPNLMPISEQVAALVLGIIRYSRWPESPQQVDICVVGDVKHADILLHATHYIGDVPVVSKTVSMEQVLAQTTRCHLYYLGALASGFYSDLYAAVGDSAVITIEEENEQCSIGGMFCFTISDDKATFKINLDAVSRSTVRIHPSVLRLGQHRSGL</sequence>
<protein>
    <submittedName>
        <fullName evidence="1">YfiR family protein</fullName>
    </submittedName>
</protein>
<organism evidence="1 2">
    <name type="scientific">Alkalimonas mucilaginosa</name>
    <dbReference type="NCBI Taxonomy" id="3057676"/>
    <lineage>
        <taxon>Bacteria</taxon>
        <taxon>Pseudomonadati</taxon>
        <taxon>Pseudomonadota</taxon>
        <taxon>Gammaproteobacteria</taxon>
        <taxon>Alkalimonas</taxon>
    </lineage>
</organism>
<dbReference type="InterPro" id="IPR025293">
    <property type="entry name" value="YfiR/HmsC-like"/>
</dbReference>
<dbReference type="Pfam" id="PF13689">
    <property type="entry name" value="DUF4154"/>
    <property type="match status" value="1"/>
</dbReference>
<accession>A0ABU7JJ04</accession>
<gene>
    <name evidence="1" type="ORF">QWF21_15700</name>
</gene>
<keyword evidence="2" id="KW-1185">Reference proteome</keyword>
<dbReference type="RefSeq" id="WP_330088994.1">
    <property type="nucleotide sequence ID" value="NZ_JAUGZK010000015.1"/>
</dbReference>
<proteinExistence type="predicted"/>
<comment type="caution">
    <text evidence="1">The sequence shown here is derived from an EMBL/GenBank/DDBJ whole genome shotgun (WGS) entry which is preliminary data.</text>
</comment>
<dbReference type="Proteomes" id="UP001339167">
    <property type="component" value="Unassembled WGS sequence"/>
</dbReference>
<dbReference type="EMBL" id="JAUGZK010000015">
    <property type="protein sequence ID" value="MEE2025682.1"/>
    <property type="molecule type" value="Genomic_DNA"/>
</dbReference>
<evidence type="ECO:0000313" key="1">
    <source>
        <dbReference type="EMBL" id="MEE2025682.1"/>
    </source>
</evidence>
<reference evidence="1 2" key="1">
    <citation type="submission" date="2023-06" db="EMBL/GenBank/DDBJ databases">
        <title>Alkalimonas sp., MEB004 an alkaliphilic bacterium isolated from Lonar Lake, India.</title>
        <authorList>
            <person name="Joshi A."/>
            <person name="Thite S."/>
        </authorList>
    </citation>
    <scope>NUCLEOTIDE SEQUENCE [LARGE SCALE GENOMIC DNA]</scope>
    <source>
        <strain evidence="1 2">MEB004</strain>
    </source>
</reference>